<name>A0A9P6MS71_9FUNG</name>
<dbReference type="EMBL" id="JAAAID010001174">
    <property type="protein sequence ID" value="KAG0011290.1"/>
    <property type="molecule type" value="Genomic_DNA"/>
</dbReference>
<evidence type="ECO:0000313" key="2">
    <source>
        <dbReference type="EMBL" id="KAG0011290.1"/>
    </source>
</evidence>
<dbReference type="InterPro" id="IPR023780">
    <property type="entry name" value="Chromo_domain"/>
</dbReference>
<keyword evidence="3" id="KW-1185">Reference proteome</keyword>
<dbReference type="Proteomes" id="UP000703661">
    <property type="component" value="Unassembled WGS sequence"/>
</dbReference>
<organism evidence="2 3">
    <name type="scientific">Entomortierella chlamydospora</name>
    <dbReference type="NCBI Taxonomy" id="101097"/>
    <lineage>
        <taxon>Eukaryota</taxon>
        <taxon>Fungi</taxon>
        <taxon>Fungi incertae sedis</taxon>
        <taxon>Mucoromycota</taxon>
        <taxon>Mortierellomycotina</taxon>
        <taxon>Mortierellomycetes</taxon>
        <taxon>Mortierellales</taxon>
        <taxon>Mortierellaceae</taxon>
        <taxon>Entomortierella</taxon>
    </lineage>
</organism>
<dbReference type="SMART" id="SM00298">
    <property type="entry name" value="CHROMO"/>
    <property type="match status" value="1"/>
</dbReference>
<dbReference type="SUPFAM" id="SSF54160">
    <property type="entry name" value="Chromo domain-like"/>
    <property type="match status" value="1"/>
</dbReference>
<reference evidence="2" key="1">
    <citation type="journal article" date="2020" name="Fungal Divers.">
        <title>Resolving the Mortierellaceae phylogeny through synthesis of multi-gene phylogenetics and phylogenomics.</title>
        <authorList>
            <person name="Vandepol N."/>
            <person name="Liber J."/>
            <person name="Desiro A."/>
            <person name="Na H."/>
            <person name="Kennedy M."/>
            <person name="Barry K."/>
            <person name="Grigoriev I.V."/>
            <person name="Miller A.N."/>
            <person name="O'Donnell K."/>
            <person name="Stajich J.E."/>
            <person name="Bonito G."/>
        </authorList>
    </citation>
    <scope>NUCLEOTIDE SEQUENCE</scope>
    <source>
        <strain evidence="2">NRRL 2769</strain>
    </source>
</reference>
<dbReference type="Pfam" id="PF00385">
    <property type="entry name" value="Chromo"/>
    <property type="match status" value="1"/>
</dbReference>
<evidence type="ECO:0000259" key="1">
    <source>
        <dbReference type="PROSITE" id="PS50013"/>
    </source>
</evidence>
<protein>
    <recommendedName>
        <fullName evidence="1">Chromo domain-containing protein</fullName>
    </recommendedName>
</protein>
<dbReference type="InterPro" id="IPR016197">
    <property type="entry name" value="Chromo-like_dom_sf"/>
</dbReference>
<accession>A0A9P6MS71</accession>
<evidence type="ECO:0000313" key="3">
    <source>
        <dbReference type="Proteomes" id="UP000703661"/>
    </source>
</evidence>
<dbReference type="Gene3D" id="2.40.50.40">
    <property type="match status" value="1"/>
</dbReference>
<dbReference type="AlphaFoldDB" id="A0A9P6MS71"/>
<dbReference type="PROSITE" id="PS50013">
    <property type="entry name" value="CHROMO_2"/>
    <property type="match status" value="1"/>
</dbReference>
<feature type="domain" description="Chromo" evidence="1">
    <location>
        <begin position="83"/>
        <end position="136"/>
    </location>
</feature>
<comment type="caution">
    <text evidence="2">The sequence shown here is derived from an EMBL/GenBank/DDBJ whole genome shotgun (WGS) entry which is preliminary data.</text>
</comment>
<dbReference type="InterPro" id="IPR000953">
    <property type="entry name" value="Chromo/chromo_shadow_dom"/>
</dbReference>
<sequence length="136" mass="15711">MAALRNVTTEAHHSFWLQEKFDYPEGADANINQISVAPGYAIKINDARSIYRLQDAFLNHPDATASNVDDDHEMDSDDPDAIFEIKNIMGYRGEGDEVEYNVQWKGYSKREASWVPLRDFKQTRIIDDYCNSKRTF</sequence>
<gene>
    <name evidence="2" type="ORF">BGZ80_000793</name>
</gene>
<proteinExistence type="predicted"/>